<evidence type="ECO:0000313" key="2">
    <source>
        <dbReference type="Proteomes" id="UP000663937"/>
    </source>
</evidence>
<dbReference type="KEGG" id="psic:J4E96_19515"/>
<dbReference type="EMBL" id="CP071868">
    <property type="protein sequence ID" value="QTE29420.1"/>
    <property type="molecule type" value="Genomic_DNA"/>
</dbReference>
<dbReference type="Proteomes" id="UP000663937">
    <property type="component" value="Chromosome"/>
</dbReference>
<dbReference type="AlphaFoldDB" id="A0A8A4ZBP9"/>
<gene>
    <name evidence="1" type="ORF">J4E96_19515</name>
</gene>
<keyword evidence="2" id="KW-1185">Reference proteome</keyword>
<name>A0A8A4ZBP9_9MICO</name>
<dbReference type="RefSeq" id="WP_227423699.1">
    <property type="nucleotide sequence ID" value="NZ_CP071868.1"/>
</dbReference>
<evidence type="ECO:0000313" key="1">
    <source>
        <dbReference type="EMBL" id="QTE29420.1"/>
    </source>
</evidence>
<sequence length="68" mass="7321">MGGRPHSPPVGSPRDLLARLAALRSWREHPSDPAMLLALAALAAWDLTRPQDWTALDAVVDLIGATVR</sequence>
<accession>A0A8A4ZBP9</accession>
<proteinExistence type="predicted"/>
<reference evidence="1" key="1">
    <citation type="submission" date="2021-03" db="EMBL/GenBank/DDBJ databases">
        <title>Pengzhenrongella sicca gen. nov., sp. nov., a new member of suborder Micrococcineae isolated from High-Arctic tundra soil.</title>
        <authorList>
            <person name="Peng F."/>
        </authorList>
    </citation>
    <scope>NUCLEOTIDE SEQUENCE</scope>
    <source>
        <strain evidence="1">LRZ-2</strain>
    </source>
</reference>
<protein>
    <submittedName>
        <fullName evidence="1">Uncharacterized protein</fullName>
    </submittedName>
</protein>
<organism evidence="1 2">
    <name type="scientific">Pengzhenrongella sicca</name>
    <dbReference type="NCBI Taxonomy" id="2819238"/>
    <lineage>
        <taxon>Bacteria</taxon>
        <taxon>Bacillati</taxon>
        <taxon>Actinomycetota</taxon>
        <taxon>Actinomycetes</taxon>
        <taxon>Micrococcales</taxon>
        <taxon>Pengzhenrongella</taxon>
    </lineage>
</organism>